<dbReference type="AlphaFoldDB" id="A0AAX6FBT5"/>
<name>A0AAX6FBT5_IRIPA</name>
<organism evidence="2 3">
    <name type="scientific">Iris pallida</name>
    <name type="common">Sweet iris</name>
    <dbReference type="NCBI Taxonomy" id="29817"/>
    <lineage>
        <taxon>Eukaryota</taxon>
        <taxon>Viridiplantae</taxon>
        <taxon>Streptophyta</taxon>
        <taxon>Embryophyta</taxon>
        <taxon>Tracheophyta</taxon>
        <taxon>Spermatophyta</taxon>
        <taxon>Magnoliopsida</taxon>
        <taxon>Liliopsida</taxon>
        <taxon>Asparagales</taxon>
        <taxon>Iridaceae</taxon>
        <taxon>Iridoideae</taxon>
        <taxon>Irideae</taxon>
        <taxon>Iris</taxon>
    </lineage>
</organism>
<gene>
    <name evidence="2" type="ORF">M6B38_141650</name>
</gene>
<feature type="compositionally biased region" description="Polar residues" evidence="1">
    <location>
        <begin position="15"/>
        <end position="26"/>
    </location>
</feature>
<comment type="caution">
    <text evidence="2">The sequence shown here is derived from an EMBL/GenBank/DDBJ whole genome shotgun (WGS) entry which is preliminary data.</text>
</comment>
<protein>
    <submittedName>
        <fullName evidence="2">Uncharacterized protein</fullName>
    </submittedName>
</protein>
<dbReference type="EMBL" id="JANAVB010030219">
    <property type="protein sequence ID" value="KAJ6813832.1"/>
    <property type="molecule type" value="Genomic_DNA"/>
</dbReference>
<keyword evidence="3" id="KW-1185">Reference proteome</keyword>
<evidence type="ECO:0000313" key="2">
    <source>
        <dbReference type="EMBL" id="KAJ6813832.1"/>
    </source>
</evidence>
<dbReference type="Proteomes" id="UP001140949">
    <property type="component" value="Unassembled WGS sequence"/>
</dbReference>
<sequence>MGSSTLRGTVVSGFEDTSSDINSSTQRMTRTFALPIMELPQMTPAIWTFSRIHQQ</sequence>
<reference evidence="2" key="1">
    <citation type="journal article" date="2023" name="GigaByte">
        <title>Genome assembly of the bearded iris, Iris pallida Lam.</title>
        <authorList>
            <person name="Bruccoleri R.E."/>
            <person name="Oakeley E.J."/>
            <person name="Faust A.M.E."/>
            <person name="Altorfer M."/>
            <person name="Dessus-Babus S."/>
            <person name="Burckhardt D."/>
            <person name="Oertli M."/>
            <person name="Naumann U."/>
            <person name="Petersen F."/>
            <person name="Wong J."/>
        </authorList>
    </citation>
    <scope>NUCLEOTIDE SEQUENCE</scope>
    <source>
        <strain evidence="2">GSM-AAB239-AS_SAM_17_03QT</strain>
    </source>
</reference>
<evidence type="ECO:0000256" key="1">
    <source>
        <dbReference type="SAM" id="MobiDB-lite"/>
    </source>
</evidence>
<proteinExistence type="predicted"/>
<feature type="region of interest" description="Disordered" evidence="1">
    <location>
        <begin position="1"/>
        <end position="26"/>
    </location>
</feature>
<reference evidence="2" key="2">
    <citation type="submission" date="2023-04" db="EMBL/GenBank/DDBJ databases">
        <authorList>
            <person name="Bruccoleri R.E."/>
            <person name="Oakeley E.J."/>
            <person name="Faust A.-M."/>
            <person name="Dessus-Babus S."/>
            <person name="Altorfer M."/>
            <person name="Burckhardt D."/>
            <person name="Oertli M."/>
            <person name="Naumann U."/>
            <person name="Petersen F."/>
            <person name="Wong J."/>
        </authorList>
    </citation>
    <scope>NUCLEOTIDE SEQUENCE</scope>
    <source>
        <strain evidence="2">GSM-AAB239-AS_SAM_17_03QT</strain>
        <tissue evidence="2">Leaf</tissue>
    </source>
</reference>
<accession>A0AAX6FBT5</accession>
<evidence type="ECO:0000313" key="3">
    <source>
        <dbReference type="Proteomes" id="UP001140949"/>
    </source>
</evidence>